<dbReference type="PIRSF" id="PIRSF005917">
    <property type="entry name" value="MTase_YraL"/>
    <property type="match status" value="1"/>
</dbReference>
<dbReference type="HAMAP" id="MF_01877">
    <property type="entry name" value="16SrRNA_methyltr_I"/>
    <property type="match status" value="1"/>
</dbReference>
<keyword evidence="3" id="KW-0489">Methyltransferase</keyword>
<dbReference type="FunFam" id="3.40.1010.10:FF:000007">
    <property type="entry name" value="Ribosomal RNA small subunit methyltransferase I"/>
    <property type="match status" value="1"/>
</dbReference>
<dbReference type="PANTHER" id="PTHR46111:SF1">
    <property type="entry name" value="RIBOSOMAL RNA SMALL SUBUNIT METHYLTRANSFERASE I"/>
    <property type="match status" value="1"/>
</dbReference>
<dbReference type="InterPro" id="IPR014777">
    <property type="entry name" value="4pyrrole_Mease_sub1"/>
</dbReference>
<keyword evidence="2" id="KW-0698">rRNA processing</keyword>
<evidence type="ECO:0000313" key="7">
    <source>
        <dbReference type="EMBL" id="SVD56718.1"/>
    </source>
</evidence>
<keyword evidence="1" id="KW-0963">Cytoplasm</keyword>
<gene>
    <name evidence="7" type="ORF">METZ01_LOCUS409572</name>
</gene>
<evidence type="ECO:0000259" key="6">
    <source>
        <dbReference type="Pfam" id="PF00590"/>
    </source>
</evidence>
<dbReference type="FunFam" id="3.30.950.10:FF:000002">
    <property type="entry name" value="Ribosomal RNA small subunit methyltransferase I"/>
    <property type="match status" value="1"/>
</dbReference>
<proteinExistence type="inferred from homology"/>
<dbReference type="EMBL" id="UINC01158915">
    <property type="protein sequence ID" value="SVD56718.1"/>
    <property type="molecule type" value="Genomic_DNA"/>
</dbReference>
<feature type="non-terminal residue" evidence="7">
    <location>
        <position position="1"/>
    </location>
</feature>
<dbReference type="GO" id="GO:0032259">
    <property type="term" value="P:methylation"/>
    <property type="evidence" value="ECO:0007669"/>
    <property type="project" value="UniProtKB-KW"/>
</dbReference>
<dbReference type="Gene3D" id="3.40.1010.10">
    <property type="entry name" value="Cobalt-precorrin-4 Transmethylase, Domain 1"/>
    <property type="match status" value="1"/>
</dbReference>
<dbReference type="PANTHER" id="PTHR46111">
    <property type="entry name" value="RIBOSOMAL RNA SMALL SUBUNIT METHYLTRANSFERASE I"/>
    <property type="match status" value="1"/>
</dbReference>
<dbReference type="GO" id="GO:0006364">
    <property type="term" value="P:rRNA processing"/>
    <property type="evidence" value="ECO:0007669"/>
    <property type="project" value="UniProtKB-KW"/>
</dbReference>
<name>A0A382WF30_9ZZZZ</name>
<dbReference type="Pfam" id="PF00590">
    <property type="entry name" value="TP_methylase"/>
    <property type="match status" value="1"/>
</dbReference>
<dbReference type="AlphaFoldDB" id="A0A382WF30"/>
<dbReference type="InterPro" id="IPR018063">
    <property type="entry name" value="SAM_MeTrfase_RsmI_CS"/>
</dbReference>
<dbReference type="InterPro" id="IPR000878">
    <property type="entry name" value="4pyrrol_Mease"/>
</dbReference>
<reference evidence="7" key="1">
    <citation type="submission" date="2018-05" db="EMBL/GenBank/DDBJ databases">
        <authorList>
            <person name="Lanie J.A."/>
            <person name="Ng W.-L."/>
            <person name="Kazmierczak K.M."/>
            <person name="Andrzejewski T.M."/>
            <person name="Davidsen T.M."/>
            <person name="Wayne K.J."/>
            <person name="Tettelin H."/>
            <person name="Glass J.I."/>
            <person name="Rusch D."/>
            <person name="Podicherti R."/>
            <person name="Tsui H.-C.T."/>
            <person name="Winkler M.E."/>
        </authorList>
    </citation>
    <scope>NUCLEOTIDE SEQUENCE</scope>
</reference>
<dbReference type="PROSITE" id="PS01296">
    <property type="entry name" value="RSMI"/>
    <property type="match status" value="1"/>
</dbReference>
<sequence length="228" mass="25324">VAGTLYVVATPIGNLGDLTYRAETILKAVDLIAAEDTRTSRKLLTYYDIDTPLIAYHDNNEINQAKKLVDKLNNGDSIAVISDAGTPGISDPGYRIVNLAHKEDIEVVAIPGSSAVTAALSIAGIPTDHFYFEGFLPPKKGRKTRFELLESLPATVVIFESPQRVIRTLNDIHNYWGDRIISVCRELTKMYEESFLGTVTDALEYFSKSKPKGEFVLLVAKERYRLDK</sequence>
<evidence type="ECO:0000256" key="3">
    <source>
        <dbReference type="ARBA" id="ARBA00022603"/>
    </source>
</evidence>
<keyword evidence="4" id="KW-0808">Transferase</keyword>
<evidence type="ECO:0000256" key="2">
    <source>
        <dbReference type="ARBA" id="ARBA00022552"/>
    </source>
</evidence>
<keyword evidence="5" id="KW-0949">S-adenosyl-L-methionine</keyword>
<dbReference type="CDD" id="cd11648">
    <property type="entry name" value="RsmI"/>
    <property type="match status" value="1"/>
</dbReference>
<dbReference type="SUPFAM" id="SSF53790">
    <property type="entry name" value="Tetrapyrrole methylase"/>
    <property type="match status" value="1"/>
</dbReference>
<evidence type="ECO:0000256" key="5">
    <source>
        <dbReference type="ARBA" id="ARBA00022691"/>
    </source>
</evidence>
<protein>
    <recommendedName>
        <fullName evidence="6">Tetrapyrrole methylase domain-containing protein</fullName>
    </recommendedName>
</protein>
<dbReference type="GO" id="GO:0008168">
    <property type="term" value="F:methyltransferase activity"/>
    <property type="evidence" value="ECO:0007669"/>
    <property type="project" value="UniProtKB-KW"/>
</dbReference>
<accession>A0A382WF30</accession>
<evidence type="ECO:0000256" key="4">
    <source>
        <dbReference type="ARBA" id="ARBA00022679"/>
    </source>
</evidence>
<organism evidence="7">
    <name type="scientific">marine metagenome</name>
    <dbReference type="NCBI Taxonomy" id="408172"/>
    <lineage>
        <taxon>unclassified sequences</taxon>
        <taxon>metagenomes</taxon>
        <taxon>ecological metagenomes</taxon>
    </lineage>
</organism>
<dbReference type="InterPro" id="IPR008189">
    <property type="entry name" value="rRNA_ssu_MeTfrase_I"/>
</dbReference>
<dbReference type="NCBIfam" id="TIGR00096">
    <property type="entry name" value="16S rRNA (cytidine(1402)-2'-O)-methyltransferase"/>
    <property type="match status" value="1"/>
</dbReference>
<dbReference type="Gene3D" id="3.30.950.10">
    <property type="entry name" value="Methyltransferase, Cobalt-precorrin-4 Transmethylase, Domain 2"/>
    <property type="match status" value="1"/>
</dbReference>
<dbReference type="InterPro" id="IPR035996">
    <property type="entry name" value="4pyrrol_Methylase_sf"/>
</dbReference>
<evidence type="ECO:0000256" key="1">
    <source>
        <dbReference type="ARBA" id="ARBA00022490"/>
    </source>
</evidence>
<feature type="domain" description="Tetrapyrrole methylase" evidence="6">
    <location>
        <begin position="4"/>
        <end position="201"/>
    </location>
</feature>
<dbReference type="InterPro" id="IPR014776">
    <property type="entry name" value="4pyrrole_Mease_sub2"/>
</dbReference>